<sequence length="162" mass="16998">MSAAGAEFESRRAQQRHDVAAAGIDELVRRLLLTTYGCVGVVLRPAEPGRPEMVGAPDDYRRGIRAAALIRDLAGAAMIDFAKKARGEGATWSDLAEPLGVAQGMGDPAAAAFTVVAGPPREPAGPVTVSWTCESCLSRVIDEGPGAGRETGHQPDCDRYQP</sequence>
<feature type="compositionally biased region" description="Basic and acidic residues" evidence="1">
    <location>
        <begin position="150"/>
        <end position="162"/>
    </location>
</feature>
<evidence type="ECO:0000256" key="1">
    <source>
        <dbReference type="SAM" id="MobiDB-lite"/>
    </source>
</evidence>
<dbReference type="EMBL" id="BAABCM010000001">
    <property type="protein sequence ID" value="GAA3788084.1"/>
    <property type="molecule type" value="Genomic_DNA"/>
</dbReference>
<reference evidence="3" key="1">
    <citation type="journal article" date="2019" name="Int. J. Syst. Evol. Microbiol.">
        <title>The Global Catalogue of Microorganisms (GCM) 10K type strain sequencing project: providing services to taxonomists for standard genome sequencing and annotation.</title>
        <authorList>
            <consortium name="The Broad Institute Genomics Platform"/>
            <consortium name="The Broad Institute Genome Sequencing Center for Infectious Disease"/>
            <person name="Wu L."/>
            <person name="Ma J."/>
        </authorList>
    </citation>
    <scope>NUCLEOTIDE SEQUENCE [LARGE SCALE GENOMIC DNA]</scope>
    <source>
        <strain evidence="3">JCM 17017</strain>
    </source>
</reference>
<keyword evidence="3" id="KW-1185">Reference proteome</keyword>
<evidence type="ECO:0000313" key="3">
    <source>
        <dbReference type="Proteomes" id="UP001501624"/>
    </source>
</evidence>
<comment type="caution">
    <text evidence="2">The sequence shown here is derived from an EMBL/GenBank/DDBJ whole genome shotgun (WGS) entry which is preliminary data.</text>
</comment>
<evidence type="ECO:0000313" key="2">
    <source>
        <dbReference type="EMBL" id="GAA3788084.1"/>
    </source>
</evidence>
<dbReference type="Proteomes" id="UP001501624">
    <property type="component" value="Unassembled WGS sequence"/>
</dbReference>
<gene>
    <name evidence="2" type="ORF">GCM10022380_00180</name>
</gene>
<accession>A0ABP7HFX5</accession>
<name>A0ABP7HFX5_9PSEU</name>
<feature type="region of interest" description="Disordered" evidence="1">
    <location>
        <begin position="143"/>
        <end position="162"/>
    </location>
</feature>
<organism evidence="2 3">
    <name type="scientific">Amycolatopsis tucumanensis</name>
    <dbReference type="NCBI Taxonomy" id="401106"/>
    <lineage>
        <taxon>Bacteria</taxon>
        <taxon>Bacillati</taxon>
        <taxon>Actinomycetota</taxon>
        <taxon>Actinomycetes</taxon>
        <taxon>Pseudonocardiales</taxon>
        <taxon>Pseudonocardiaceae</taxon>
        <taxon>Amycolatopsis</taxon>
    </lineage>
</organism>
<proteinExistence type="predicted"/>
<protein>
    <submittedName>
        <fullName evidence="2">Uncharacterized protein</fullName>
    </submittedName>
</protein>
<dbReference type="RefSeq" id="WP_237338042.1">
    <property type="nucleotide sequence ID" value="NZ_BAABCM010000001.1"/>
</dbReference>